<keyword evidence="5" id="KW-1185">Reference proteome</keyword>
<accession>U2QNJ7</accession>
<feature type="region of interest" description="Disordered" evidence="2">
    <location>
        <begin position="1253"/>
        <end position="1279"/>
    </location>
</feature>
<organism evidence="4 5">
    <name type="scientific">Segatella baroniae F0067</name>
    <dbReference type="NCBI Taxonomy" id="1115809"/>
    <lineage>
        <taxon>Bacteria</taxon>
        <taxon>Pseudomonadati</taxon>
        <taxon>Bacteroidota</taxon>
        <taxon>Bacteroidia</taxon>
        <taxon>Bacteroidales</taxon>
        <taxon>Prevotellaceae</taxon>
        <taxon>Segatella</taxon>
    </lineage>
</organism>
<dbReference type="Proteomes" id="UP000016648">
    <property type="component" value="Unassembled WGS sequence"/>
</dbReference>
<dbReference type="GO" id="GO:0043047">
    <property type="term" value="F:single-stranded telomeric DNA binding"/>
    <property type="evidence" value="ECO:0007669"/>
    <property type="project" value="TreeGrafter"/>
</dbReference>
<dbReference type="GO" id="GO:0000722">
    <property type="term" value="P:telomere maintenance via recombination"/>
    <property type="evidence" value="ECO:0007669"/>
    <property type="project" value="TreeGrafter"/>
</dbReference>
<keyword evidence="3" id="KW-0472">Membrane</keyword>
<proteinExistence type="predicted"/>
<dbReference type="PATRIC" id="fig|1115809.3.peg.249"/>
<feature type="transmembrane region" description="Helical" evidence="3">
    <location>
        <begin position="374"/>
        <end position="394"/>
    </location>
</feature>
<feature type="coiled-coil region" evidence="1">
    <location>
        <begin position="951"/>
        <end position="1012"/>
    </location>
</feature>
<gene>
    <name evidence="4" type="ORF">HMPREF9135_0429</name>
</gene>
<dbReference type="GO" id="GO:0003691">
    <property type="term" value="F:double-stranded telomeric DNA binding"/>
    <property type="evidence" value="ECO:0007669"/>
    <property type="project" value="TreeGrafter"/>
</dbReference>
<evidence type="ECO:0000256" key="1">
    <source>
        <dbReference type="SAM" id="Coils"/>
    </source>
</evidence>
<evidence type="ECO:0000256" key="2">
    <source>
        <dbReference type="SAM" id="MobiDB-lite"/>
    </source>
</evidence>
<comment type="caution">
    <text evidence="4">The sequence shown here is derived from an EMBL/GenBank/DDBJ whole genome shotgun (WGS) entry which is preliminary data.</text>
</comment>
<keyword evidence="1" id="KW-0175">Coiled coil</keyword>
<evidence type="ECO:0000313" key="5">
    <source>
        <dbReference type="Proteomes" id="UP000016648"/>
    </source>
</evidence>
<evidence type="ECO:0000313" key="4">
    <source>
        <dbReference type="EMBL" id="ERK40362.1"/>
    </source>
</evidence>
<dbReference type="GO" id="GO:0051880">
    <property type="term" value="F:G-quadruplex DNA binding"/>
    <property type="evidence" value="ECO:0007669"/>
    <property type="project" value="TreeGrafter"/>
</dbReference>
<protein>
    <submittedName>
        <fullName evidence="4">Uncharacterized protein</fullName>
    </submittedName>
</protein>
<dbReference type="PANTHER" id="PTHR18867:SF12">
    <property type="entry name" value="DNA REPAIR PROTEIN RAD50"/>
    <property type="match status" value="1"/>
</dbReference>
<feature type="transmembrane region" description="Helical" evidence="3">
    <location>
        <begin position="406"/>
        <end position="432"/>
    </location>
</feature>
<feature type="coiled-coil region" evidence="1">
    <location>
        <begin position="578"/>
        <end position="615"/>
    </location>
</feature>
<dbReference type="PANTHER" id="PTHR18867">
    <property type="entry name" value="RAD50"/>
    <property type="match status" value="1"/>
</dbReference>
<feature type="region of interest" description="Disordered" evidence="2">
    <location>
        <begin position="710"/>
        <end position="750"/>
    </location>
</feature>
<dbReference type="RefSeq" id="WP_021588860.1">
    <property type="nucleotide sequence ID" value="NZ_AWEY01000007.1"/>
</dbReference>
<reference evidence="4 5" key="1">
    <citation type="submission" date="2013-08" db="EMBL/GenBank/DDBJ databases">
        <authorList>
            <person name="Durkin A.S."/>
            <person name="Haft D.R."/>
            <person name="McCorrison J."/>
            <person name="Torralba M."/>
            <person name="Gillis M."/>
            <person name="Haft D.H."/>
            <person name="Methe B."/>
            <person name="Sutton G."/>
            <person name="Nelson K.E."/>
        </authorList>
    </citation>
    <scope>NUCLEOTIDE SEQUENCE [LARGE SCALE GENOMIC DNA]</scope>
    <source>
        <strain evidence="4 5">F0067</strain>
    </source>
</reference>
<feature type="transmembrane region" description="Helical" evidence="3">
    <location>
        <begin position="452"/>
        <end position="473"/>
    </location>
</feature>
<dbReference type="GO" id="GO:0006302">
    <property type="term" value="P:double-strand break repair"/>
    <property type="evidence" value="ECO:0007669"/>
    <property type="project" value="TreeGrafter"/>
</dbReference>
<feature type="coiled-coil region" evidence="1">
    <location>
        <begin position="18"/>
        <end position="52"/>
    </location>
</feature>
<dbReference type="GO" id="GO:0007004">
    <property type="term" value="P:telomere maintenance via telomerase"/>
    <property type="evidence" value="ECO:0007669"/>
    <property type="project" value="TreeGrafter"/>
</dbReference>
<keyword evidence="3" id="KW-1133">Transmembrane helix</keyword>
<evidence type="ECO:0000256" key="3">
    <source>
        <dbReference type="SAM" id="Phobius"/>
    </source>
</evidence>
<feature type="compositionally biased region" description="Polar residues" evidence="2">
    <location>
        <begin position="1256"/>
        <end position="1265"/>
    </location>
</feature>
<sequence>MAKHISEDEVALTVNARVEKAQQNIRTFSKEIDRLGERNKSLQRQMESLELAGKKDTESWRQRRAEYGKNAAQVRNLKQQIADETKTLDLNALTMRQLRHQARDLQRQLDDTSRSINPDEWKNLSKRLTDVKGRMKELNETARGFKEAVLDKSTMSFFRGEMMVRLAELVGRTTAKMKDFVAESIDMAESADGVTHAFRNLDRPELLDNLRRATKGTVADIQLMKAAVKARDFNIPLEDLGKYLSFAQLKAQQTGQSLDYMVDSIVTGLGRKSPLILDNLGLSAAEISEKTKETGDFMKAVASIVENNLAAAGNTYVSAADRAAQKATALANKQRELGEALLPLREQAAGVFGAMKINLMQCVVWLSTHRKTTLALSLAVTALTVSMTFLNTAFRLWIKQTTIAKVVMAAWTATLTTLKGVHLLTAAAVNVMRGNMARATAQMRLFNTACKSNIILLVATALVAAGVAFYAFLNKTAQARKAIVDFNLAHARVAADIKRQHSEIEKSINDSTANEIAKVKTLQRTIHSTARSYNQRKKAIQEMQSIVPGYHASITKEGRLFNENTQAINTYIKNLRRAARAEAAYEQMKANEKKILNAQDTIDDATEKSRNVQNAAARRGVDLAAGEHVEARTQMVGTGSSGAVMTNTYHVVVDKTGKVIRNIDEATAKLILHDQQWDEMFASRTKAANDSVAQYTAQNDRLQKIVENNGGINQKFSPGRLPGGEKKKGKNTAPDTLSTNRFSHDRSQDLDEARQSYADDLNALKKALAEKRLTQEQYNAYATALNVQHQNNLLAIEQSYQERSRGLVMKDAARKKTLQEQQGKAVATQRQAADAAYLEAEKQYYDALDKIQQAAPGKPQTLQQECDAKLLVLDGYYQASLQLAKDDGERQKQATESYEAAKAAIKADYARKQQEEMARARQEYGLDTFEDQYAARRKKIDEEFAKGAMDRQQYEQALTNLEKQAEEHRLQIRQQYGLTSQQELYNAELEQLRQHLQNKELTEEEFEKAKKDMRLKYLLETFNYYRDLAGNAVKSLQDAEIANVEAKYDAEIEAARNAGRDTTELEKKKANDKLKIQKKYADVDFAMQASQIISNTAVAIMGAWATFKGNPVAAGIATGLISAASIAQLAAANAERQKVKKMTLNGSASAASGGARVATGLESGGSIDVERRQDGRLFHARYEPDKRGYVSNPTVIVGEGPYGRSKEWVASNAAVDNPTVAPILDIIDHAQRAGTIRTLDMNKFLAMQAAGRASGGSISTPQSGVANHPSPVPPSSSSDKVLERLIAVLDRISDEGIPASVALDELEQKQQLRDRSRRFGSK</sequence>
<dbReference type="EMBL" id="AWEY01000007">
    <property type="protein sequence ID" value="ERK40362.1"/>
    <property type="molecule type" value="Genomic_DNA"/>
</dbReference>
<name>U2QNJ7_9BACT</name>
<keyword evidence="3" id="KW-0812">Transmembrane</keyword>